<proteinExistence type="inferred from homology"/>
<evidence type="ECO:0000256" key="6">
    <source>
        <dbReference type="ARBA" id="ARBA00022989"/>
    </source>
</evidence>
<dbReference type="GO" id="GO:0016020">
    <property type="term" value="C:membrane"/>
    <property type="evidence" value="ECO:0007669"/>
    <property type="project" value="UniProtKB-SubCell"/>
</dbReference>
<accession>A0A8D0H467</accession>
<keyword evidence="11" id="KW-1185">Reference proteome</keyword>
<keyword evidence="6 8" id="KW-1133">Transmembrane helix</keyword>
<organism evidence="10 11">
    <name type="scientific">Sphenodon punctatus</name>
    <name type="common">Tuatara</name>
    <name type="synonym">Hatteria punctata</name>
    <dbReference type="NCBI Taxonomy" id="8508"/>
    <lineage>
        <taxon>Eukaryota</taxon>
        <taxon>Metazoa</taxon>
        <taxon>Chordata</taxon>
        <taxon>Craniata</taxon>
        <taxon>Vertebrata</taxon>
        <taxon>Euteleostomi</taxon>
        <taxon>Lepidosauria</taxon>
        <taxon>Sphenodontia</taxon>
        <taxon>Sphenodontidae</taxon>
        <taxon>Sphenodon</taxon>
    </lineage>
</organism>
<keyword evidence="5" id="KW-0029">Amino-acid transport</keyword>
<evidence type="ECO:0000259" key="9">
    <source>
        <dbReference type="Pfam" id="PF01490"/>
    </source>
</evidence>
<dbReference type="Pfam" id="PF01490">
    <property type="entry name" value="Aa_trans"/>
    <property type="match status" value="1"/>
</dbReference>
<protein>
    <submittedName>
        <fullName evidence="10">Solute carrier family 38 member 10</fullName>
    </submittedName>
</protein>
<evidence type="ECO:0000313" key="10">
    <source>
        <dbReference type="Ensembl" id="ENSSPUP00000018349.1"/>
    </source>
</evidence>
<comment type="similarity">
    <text evidence="2">Belongs to the amino acid/polyamine transporter 2 family.</text>
</comment>
<dbReference type="OMA" id="FKECGIV"/>
<feature type="transmembrane region" description="Helical" evidence="8">
    <location>
        <begin position="216"/>
        <end position="243"/>
    </location>
</feature>
<gene>
    <name evidence="10" type="primary">SLC38A10</name>
</gene>
<keyword evidence="7 8" id="KW-0472">Membrane</keyword>
<sequence>MATAATAGSNWGLIMNIVNSIVGVSVLTMPFCFQQCGIVLGALLLIFCSWMTHQSCMFLVKSANLSKRRTYPGLGETDDMIGLMLGTCIAFYVVIGDLGSNFFARLLGLQVTNIFRIVLLIVVSLVIVLPLSLQRNLMASIQSFSAMALIFYTVFMFVIVLDSFKHGLFGGHWMKGVSYTRWEGIFRCIPIFGMSFACQSQVLPTYDSLDEPSVKIMSSIFASSLNVVTTFYVTVGFFGYVSYTGAIAGNVLMNFPSNLVTEMIRVGFMMSVAVGFPMMILPCRQALNTLLFEQQLKDGTFAAGGYMPPLRFKALTLAVVFGTMIGGIMIPNVETVLGLTGATMGSLICFICPALIYKKIHKNALCSQVSADAN</sequence>
<feature type="transmembrane region" description="Helical" evidence="8">
    <location>
        <begin position="114"/>
        <end position="132"/>
    </location>
</feature>
<feature type="transmembrane region" description="Helical" evidence="8">
    <location>
        <begin position="144"/>
        <end position="164"/>
    </location>
</feature>
<evidence type="ECO:0000256" key="7">
    <source>
        <dbReference type="ARBA" id="ARBA00023136"/>
    </source>
</evidence>
<feature type="transmembrane region" description="Helical" evidence="8">
    <location>
        <begin position="336"/>
        <end position="357"/>
    </location>
</feature>
<dbReference type="GO" id="GO:0015179">
    <property type="term" value="F:L-amino acid transmembrane transporter activity"/>
    <property type="evidence" value="ECO:0007669"/>
    <property type="project" value="TreeGrafter"/>
</dbReference>
<evidence type="ECO:0000256" key="3">
    <source>
        <dbReference type="ARBA" id="ARBA00022448"/>
    </source>
</evidence>
<comment type="subcellular location">
    <subcellularLocation>
        <location evidence="1">Membrane</location>
        <topology evidence="1">Multi-pass membrane protein</topology>
    </subcellularLocation>
</comment>
<feature type="domain" description="Amino acid transporter transmembrane" evidence="9">
    <location>
        <begin position="8"/>
        <end position="368"/>
    </location>
</feature>
<dbReference type="Proteomes" id="UP000694392">
    <property type="component" value="Unplaced"/>
</dbReference>
<evidence type="ECO:0000256" key="2">
    <source>
        <dbReference type="ARBA" id="ARBA00008066"/>
    </source>
</evidence>
<reference evidence="10" key="1">
    <citation type="submission" date="2025-08" db="UniProtKB">
        <authorList>
            <consortium name="Ensembl"/>
        </authorList>
    </citation>
    <scope>IDENTIFICATION</scope>
</reference>
<feature type="transmembrane region" description="Helical" evidence="8">
    <location>
        <begin position="81"/>
        <end position="102"/>
    </location>
</feature>
<feature type="transmembrane region" description="Helical" evidence="8">
    <location>
        <begin position="12"/>
        <end position="31"/>
    </location>
</feature>
<feature type="transmembrane region" description="Helical" evidence="8">
    <location>
        <begin position="263"/>
        <end position="281"/>
    </location>
</feature>
<evidence type="ECO:0000313" key="11">
    <source>
        <dbReference type="Proteomes" id="UP000694392"/>
    </source>
</evidence>
<keyword evidence="3" id="KW-0813">Transport</keyword>
<keyword evidence="4 8" id="KW-0812">Transmembrane</keyword>
<feature type="transmembrane region" description="Helical" evidence="8">
    <location>
        <begin position="37"/>
        <end position="60"/>
    </location>
</feature>
<dbReference type="PANTHER" id="PTHR22950">
    <property type="entry name" value="AMINO ACID TRANSPORTER"/>
    <property type="match status" value="1"/>
</dbReference>
<reference evidence="10" key="2">
    <citation type="submission" date="2025-09" db="UniProtKB">
        <authorList>
            <consortium name="Ensembl"/>
        </authorList>
    </citation>
    <scope>IDENTIFICATION</scope>
</reference>
<evidence type="ECO:0000256" key="4">
    <source>
        <dbReference type="ARBA" id="ARBA00022692"/>
    </source>
</evidence>
<dbReference type="GeneTree" id="ENSGT00940000159369"/>
<dbReference type="Ensembl" id="ENSSPUT00000019542.1">
    <property type="protein sequence ID" value="ENSSPUP00000018349.1"/>
    <property type="gene ID" value="ENSSPUG00000014138.1"/>
</dbReference>
<dbReference type="PANTHER" id="PTHR22950:SF646">
    <property type="entry name" value="SODIUM-COUPLED NEUTRAL AMINO ACID TRANSPORTER 10-RELATED"/>
    <property type="match status" value="1"/>
</dbReference>
<evidence type="ECO:0000256" key="1">
    <source>
        <dbReference type="ARBA" id="ARBA00004141"/>
    </source>
</evidence>
<name>A0A8D0H467_SPHPU</name>
<evidence type="ECO:0000256" key="8">
    <source>
        <dbReference type="SAM" id="Phobius"/>
    </source>
</evidence>
<feature type="transmembrane region" description="Helical" evidence="8">
    <location>
        <begin position="312"/>
        <end position="330"/>
    </location>
</feature>
<dbReference type="AlphaFoldDB" id="A0A8D0H467"/>
<dbReference type="InterPro" id="IPR013057">
    <property type="entry name" value="AA_transpt_TM"/>
</dbReference>
<evidence type="ECO:0000256" key="5">
    <source>
        <dbReference type="ARBA" id="ARBA00022970"/>
    </source>
</evidence>